<evidence type="ECO:0000256" key="5">
    <source>
        <dbReference type="ARBA" id="ARBA00022989"/>
    </source>
</evidence>
<dbReference type="GO" id="GO:0005886">
    <property type="term" value="C:plasma membrane"/>
    <property type="evidence" value="ECO:0007669"/>
    <property type="project" value="UniProtKB-SubCell"/>
</dbReference>
<feature type="transmembrane region" description="Helical" evidence="7">
    <location>
        <begin position="248"/>
        <end position="268"/>
    </location>
</feature>
<dbReference type="InterPro" id="IPR000620">
    <property type="entry name" value="EamA_dom"/>
</dbReference>
<dbReference type="PANTHER" id="PTHR42920:SF5">
    <property type="entry name" value="EAMA DOMAIN-CONTAINING PROTEIN"/>
    <property type="match status" value="1"/>
</dbReference>
<dbReference type="AlphaFoldDB" id="A0A9D2N3H0"/>
<evidence type="ECO:0000256" key="6">
    <source>
        <dbReference type="ARBA" id="ARBA00023136"/>
    </source>
</evidence>
<comment type="similarity">
    <text evidence="2">Belongs to the EamA transporter family.</text>
</comment>
<feature type="transmembrane region" description="Helical" evidence="7">
    <location>
        <begin position="188"/>
        <end position="207"/>
    </location>
</feature>
<comment type="caution">
    <text evidence="9">The sequence shown here is derived from an EMBL/GenBank/DDBJ whole genome shotgun (WGS) entry which is preliminary data.</text>
</comment>
<keyword evidence="6 7" id="KW-0472">Membrane</keyword>
<evidence type="ECO:0000313" key="10">
    <source>
        <dbReference type="Proteomes" id="UP000823893"/>
    </source>
</evidence>
<feature type="transmembrane region" description="Helical" evidence="7">
    <location>
        <begin position="159"/>
        <end position="176"/>
    </location>
</feature>
<evidence type="ECO:0000259" key="8">
    <source>
        <dbReference type="Pfam" id="PF00892"/>
    </source>
</evidence>
<dbReference type="Pfam" id="PF00892">
    <property type="entry name" value="EamA"/>
    <property type="match status" value="2"/>
</dbReference>
<dbReference type="Proteomes" id="UP000823893">
    <property type="component" value="Unassembled WGS sequence"/>
</dbReference>
<proteinExistence type="inferred from homology"/>
<protein>
    <submittedName>
        <fullName evidence="9">DMT family transporter</fullName>
    </submittedName>
</protein>
<evidence type="ECO:0000256" key="7">
    <source>
        <dbReference type="SAM" id="Phobius"/>
    </source>
</evidence>
<feature type="domain" description="EamA" evidence="8">
    <location>
        <begin position="10"/>
        <end position="147"/>
    </location>
</feature>
<feature type="transmembrane region" description="Helical" evidence="7">
    <location>
        <begin position="274"/>
        <end position="296"/>
    </location>
</feature>
<keyword evidence="5 7" id="KW-1133">Transmembrane helix</keyword>
<feature type="transmembrane region" description="Helical" evidence="7">
    <location>
        <begin position="219"/>
        <end position="236"/>
    </location>
</feature>
<gene>
    <name evidence="9" type="ORF">H9935_00265</name>
</gene>
<dbReference type="InterPro" id="IPR037185">
    <property type="entry name" value="EmrE-like"/>
</dbReference>
<feature type="transmembrane region" description="Helical" evidence="7">
    <location>
        <begin position="104"/>
        <end position="124"/>
    </location>
</feature>
<dbReference type="PANTHER" id="PTHR42920">
    <property type="entry name" value="OS03G0707200 PROTEIN-RELATED"/>
    <property type="match status" value="1"/>
</dbReference>
<dbReference type="SUPFAM" id="SSF103481">
    <property type="entry name" value="Multidrug resistance efflux transporter EmrE"/>
    <property type="match status" value="2"/>
</dbReference>
<name>A0A9D2N3H0_9FIRM</name>
<evidence type="ECO:0000313" key="9">
    <source>
        <dbReference type="EMBL" id="HJC09245.1"/>
    </source>
</evidence>
<feature type="transmembrane region" description="Helical" evidence="7">
    <location>
        <begin position="131"/>
        <end position="153"/>
    </location>
</feature>
<sequence length="305" mass="32864">MSAKHSKNFILLFLTALIWGVAFVAQSVAMDYIGPYTFNAVRSLLGGIVLVPCVFLFGGRKKADRTHGHTVDRPQDVLIGGVLCGFMLFFSTTLQQVGIQYTTVAKAGFITALYIILVPILGIFLKKQVSFQIWISVAIALAGLYLLCMQGSFSLGQGDLLVLLCSLCFALHILVIDHFTDRVSGVKLSCIQFFVSALLSSVLMFLFEKPALSEILAAWLPIVYGGVFSSGIAYTLQIIGQKGTDPTIASLILSLESVVSVLAGWILLGQALTPREIAGCLLMFGAIILAQVSPALKKTSETESF</sequence>
<feature type="domain" description="EamA" evidence="8">
    <location>
        <begin position="158"/>
        <end position="289"/>
    </location>
</feature>
<evidence type="ECO:0000256" key="2">
    <source>
        <dbReference type="ARBA" id="ARBA00007362"/>
    </source>
</evidence>
<evidence type="ECO:0000256" key="3">
    <source>
        <dbReference type="ARBA" id="ARBA00022475"/>
    </source>
</evidence>
<accession>A0A9D2N3H0</accession>
<comment type="subcellular location">
    <subcellularLocation>
        <location evidence="1">Cell membrane</location>
        <topology evidence="1">Multi-pass membrane protein</topology>
    </subcellularLocation>
</comment>
<feature type="transmembrane region" description="Helical" evidence="7">
    <location>
        <begin position="39"/>
        <end position="57"/>
    </location>
</feature>
<keyword evidence="3" id="KW-1003">Cell membrane</keyword>
<evidence type="ECO:0000256" key="4">
    <source>
        <dbReference type="ARBA" id="ARBA00022692"/>
    </source>
</evidence>
<organism evidence="9 10">
    <name type="scientific">Candidatus Blautia merdigallinarum</name>
    <dbReference type="NCBI Taxonomy" id="2838495"/>
    <lineage>
        <taxon>Bacteria</taxon>
        <taxon>Bacillati</taxon>
        <taxon>Bacillota</taxon>
        <taxon>Clostridia</taxon>
        <taxon>Lachnospirales</taxon>
        <taxon>Lachnospiraceae</taxon>
        <taxon>Blautia</taxon>
    </lineage>
</organism>
<reference evidence="9" key="2">
    <citation type="submission" date="2021-04" db="EMBL/GenBank/DDBJ databases">
        <authorList>
            <person name="Gilroy R."/>
        </authorList>
    </citation>
    <scope>NUCLEOTIDE SEQUENCE</scope>
    <source>
        <strain evidence="9">ChiSxjej6B18-287</strain>
    </source>
</reference>
<keyword evidence="4 7" id="KW-0812">Transmembrane</keyword>
<reference evidence="9" key="1">
    <citation type="journal article" date="2021" name="PeerJ">
        <title>Extensive microbial diversity within the chicken gut microbiome revealed by metagenomics and culture.</title>
        <authorList>
            <person name="Gilroy R."/>
            <person name="Ravi A."/>
            <person name="Getino M."/>
            <person name="Pursley I."/>
            <person name="Horton D.L."/>
            <person name="Alikhan N.F."/>
            <person name="Baker D."/>
            <person name="Gharbi K."/>
            <person name="Hall N."/>
            <person name="Watson M."/>
            <person name="Adriaenssens E.M."/>
            <person name="Foster-Nyarko E."/>
            <person name="Jarju S."/>
            <person name="Secka A."/>
            <person name="Antonio M."/>
            <person name="Oren A."/>
            <person name="Chaudhuri R.R."/>
            <person name="La Ragione R."/>
            <person name="Hildebrand F."/>
            <person name="Pallen M.J."/>
        </authorList>
    </citation>
    <scope>NUCLEOTIDE SEQUENCE</scope>
    <source>
        <strain evidence="9">ChiSxjej6B18-287</strain>
    </source>
</reference>
<feature type="transmembrane region" description="Helical" evidence="7">
    <location>
        <begin position="77"/>
        <end position="98"/>
    </location>
</feature>
<evidence type="ECO:0000256" key="1">
    <source>
        <dbReference type="ARBA" id="ARBA00004651"/>
    </source>
</evidence>
<dbReference type="EMBL" id="DWWV01000004">
    <property type="protein sequence ID" value="HJC09245.1"/>
    <property type="molecule type" value="Genomic_DNA"/>
</dbReference>
<dbReference type="InterPro" id="IPR051258">
    <property type="entry name" value="Diverse_Substrate_Transporter"/>
</dbReference>